<protein>
    <submittedName>
        <fullName evidence="2">Uncharacterized protein (TIGR03086 family)</fullName>
    </submittedName>
</protein>
<proteinExistence type="predicted"/>
<feature type="domain" description="Mycothiol-dependent maleylpyruvate isomerase metal-binding" evidence="1">
    <location>
        <begin position="7"/>
        <end position="126"/>
    </location>
</feature>
<dbReference type="Proteomes" id="UP000294558">
    <property type="component" value="Unassembled WGS sequence"/>
</dbReference>
<gene>
    <name evidence="2" type="ORF">BDK89_1342</name>
</gene>
<dbReference type="SUPFAM" id="SSF109854">
    <property type="entry name" value="DinB/YfiT-like putative metalloenzymes"/>
    <property type="match status" value="1"/>
</dbReference>
<organism evidence="2 3">
    <name type="scientific">Ilumatobacter fluminis</name>
    <dbReference type="NCBI Taxonomy" id="467091"/>
    <lineage>
        <taxon>Bacteria</taxon>
        <taxon>Bacillati</taxon>
        <taxon>Actinomycetota</taxon>
        <taxon>Acidimicrobiia</taxon>
        <taxon>Acidimicrobiales</taxon>
        <taxon>Ilumatobacteraceae</taxon>
        <taxon>Ilumatobacter</taxon>
    </lineage>
</organism>
<evidence type="ECO:0000313" key="3">
    <source>
        <dbReference type="Proteomes" id="UP000294558"/>
    </source>
</evidence>
<keyword evidence="3" id="KW-1185">Reference proteome</keyword>
<dbReference type="RefSeq" id="WP_133868192.1">
    <property type="nucleotide sequence ID" value="NZ_SOAU01000001.1"/>
</dbReference>
<dbReference type="InterPro" id="IPR017517">
    <property type="entry name" value="Maleyloyr_isom"/>
</dbReference>
<comment type="caution">
    <text evidence="2">The sequence shown here is derived from an EMBL/GenBank/DDBJ whole genome shotgun (WGS) entry which is preliminary data.</text>
</comment>
<dbReference type="EMBL" id="SOAU01000001">
    <property type="protein sequence ID" value="TDT15764.1"/>
    <property type="molecule type" value="Genomic_DNA"/>
</dbReference>
<dbReference type="NCBIfam" id="TIGR03083">
    <property type="entry name" value="maleylpyruvate isomerase family mycothiol-dependent enzyme"/>
    <property type="match status" value="1"/>
</dbReference>
<evidence type="ECO:0000313" key="2">
    <source>
        <dbReference type="EMBL" id="TDT15764.1"/>
    </source>
</evidence>
<dbReference type="GO" id="GO:0046872">
    <property type="term" value="F:metal ion binding"/>
    <property type="evidence" value="ECO:0007669"/>
    <property type="project" value="InterPro"/>
</dbReference>
<accession>A0A4R7HYK4</accession>
<dbReference type="OrthoDB" id="5185819at2"/>
<dbReference type="InterPro" id="IPR017520">
    <property type="entry name" value="CHP03086"/>
</dbReference>
<dbReference type="InterPro" id="IPR034660">
    <property type="entry name" value="DinB/YfiT-like"/>
</dbReference>
<name>A0A4R7HYK4_9ACTN</name>
<dbReference type="Pfam" id="PF11716">
    <property type="entry name" value="MDMPI_N"/>
    <property type="match status" value="1"/>
</dbReference>
<dbReference type="InterPro" id="IPR024344">
    <property type="entry name" value="MDMPI_metal-binding"/>
</dbReference>
<dbReference type="NCBIfam" id="TIGR03086">
    <property type="entry name" value="TIGR03086 family metal-binding protein"/>
    <property type="match status" value="1"/>
</dbReference>
<evidence type="ECO:0000259" key="1">
    <source>
        <dbReference type="Pfam" id="PF11716"/>
    </source>
</evidence>
<dbReference type="AlphaFoldDB" id="A0A4R7HYK4"/>
<sequence length="184" mass="20140">MEQAETFRRIAADFTAKVEAVGPDGWNAEAPCDGWVARDVVRHLVEWVPWWLSEGTDHSMTITTSVDDDPAAAWAELRDQLQAILDRPEAEQETFESQMFGGAMPLGVATERFVTGDVLVHTWDLAKATGQDASIDADFAAGMYDGMLPMDAMLRQSGHFGPRVDVADDADPVTKLIAFTGRTP</sequence>
<reference evidence="2 3" key="1">
    <citation type="submission" date="2019-03" db="EMBL/GenBank/DDBJ databases">
        <title>Sequencing the genomes of 1000 actinobacteria strains.</title>
        <authorList>
            <person name="Klenk H.-P."/>
        </authorList>
    </citation>
    <scope>NUCLEOTIDE SEQUENCE [LARGE SCALE GENOMIC DNA]</scope>
    <source>
        <strain evidence="2 3">DSM 18936</strain>
    </source>
</reference>